<dbReference type="PROSITE" id="PS50053">
    <property type="entry name" value="UBIQUITIN_2"/>
    <property type="match status" value="1"/>
</dbReference>
<feature type="compositionally biased region" description="Basic and acidic residues" evidence="1">
    <location>
        <begin position="86"/>
        <end position="106"/>
    </location>
</feature>
<feature type="domain" description="Ubiquitin-like" evidence="2">
    <location>
        <begin position="1"/>
        <end position="74"/>
    </location>
</feature>
<dbReference type="Proteomes" id="UP001196413">
    <property type="component" value="Unassembled WGS sequence"/>
</dbReference>
<dbReference type="Gene3D" id="3.10.20.90">
    <property type="entry name" value="Phosphatidylinositol 3-kinase Catalytic Subunit, Chain A, domain 1"/>
    <property type="match status" value="1"/>
</dbReference>
<evidence type="ECO:0000313" key="4">
    <source>
        <dbReference type="Proteomes" id="UP001196413"/>
    </source>
</evidence>
<feature type="compositionally biased region" description="Gly residues" evidence="1">
    <location>
        <begin position="151"/>
        <end position="160"/>
    </location>
</feature>
<evidence type="ECO:0000256" key="1">
    <source>
        <dbReference type="SAM" id="MobiDB-lite"/>
    </source>
</evidence>
<proteinExistence type="predicted"/>
<sequence>MKLNIKNRSDGSVFQVEVAPNETIGELRSRVYSKLGNSNDKEAIRISLGAEELKFADSVLIKDVGLVSGDQLFIEAYSSTSSSKPADPRRDDFVKDGTSKDEQKPAMMITDEKPRHGPLFPAPDPLQPIPNPMIPPSQPPRVNPFGPEGAPFGGQGGPPGGRNPLDPFDPSNREIFPSRPDQGVPRGEPRYFPANQWDRKDFI</sequence>
<evidence type="ECO:0000259" key="2">
    <source>
        <dbReference type="PROSITE" id="PS50053"/>
    </source>
</evidence>
<gene>
    <name evidence="3" type="ORF">KIN20_015972</name>
</gene>
<comment type="caution">
    <text evidence="3">The sequence shown here is derived from an EMBL/GenBank/DDBJ whole genome shotgun (WGS) entry which is preliminary data.</text>
</comment>
<protein>
    <recommendedName>
        <fullName evidence="2">Ubiquitin-like domain-containing protein</fullName>
    </recommendedName>
</protein>
<feature type="compositionally biased region" description="Pro residues" evidence="1">
    <location>
        <begin position="122"/>
        <end position="142"/>
    </location>
</feature>
<keyword evidence="4" id="KW-1185">Reference proteome</keyword>
<accession>A0AAD5MJB5</accession>
<dbReference type="AlphaFoldDB" id="A0AAD5MJB5"/>
<dbReference type="InterPro" id="IPR029071">
    <property type="entry name" value="Ubiquitin-like_domsf"/>
</dbReference>
<reference evidence="3" key="1">
    <citation type="submission" date="2021-06" db="EMBL/GenBank/DDBJ databases">
        <title>Parelaphostrongylus tenuis whole genome reference sequence.</title>
        <authorList>
            <person name="Garwood T.J."/>
            <person name="Larsen P.A."/>
            <person name="Fountain-Jones N.M."/>
            <person name="Garbe J.R."/>
            <person name="Macchietto M.G."/>
            <person name="Kania S.A."/>
            <person name="Gerhold R.W."/>
            <person name="Richards J.E."/>
            <person name="Wolf T.M."/>
        </authorList>
    </citation>
    <scope>NUCLEOTIDE SEQUENCE</scope>
    <source>
        <strain evidence="3">MNPRO001-30</strain>
        <tissue evidence="3">Meninges</tissue>
    </source>
</reference>
<organism evidence="3 4">
    <name type="scientific">Parelaphostrongylus tenuis</name>
    <name type="common">Meningeal worm</name>
    <dbReference type="NCBI Taxonomy" id="148309"/>
    <lineage>
        <taxon>Eukaryota</taxon>
        <taxon>Metazoa</taxon>
        <taxon>Ecdysozoa</taxon>
        <taxon>Nematoda</taxon>
        <taxon>Chromadorea</taxon>
        <taxon>Rhabditida</taxon>
        <taxon>Rhabditina</taxon>
        <taxon>Rhabditomorpha</taxon>
        <taxon>Strongyloidea</taxon>
        <taxon>Metastrongylidae</taxon>
        <taxon>Parelaphostrongylus</taxon>
    </lineage>
</organism>
<dbReference type="InterPro" id="IPR000626">
    <property type="entry name" value="Ubiquitin-like_dom"/>
</dbReference>
<dbReference type="SUPFAM" id="SSF54236">
    <property type="entry name" value="Ubiquitin-like"/>
    <property type="match status" value="1"/>
</dbReference>
<feature type="region of interest" description="Disordered" evidence="1">
    <location>
        <begin position="122"/>
        <end position="203"/>
    </location>
</feature>
<dbReference type="EMBL" id="JAHQIW010003232">
    <property type="protein sequence ID" value="KAJ1357758.1"/>
    <property type="molecule type" value="Genomic_DNA"/>
</dbReference>
<evidence type="ECO:0000313" key="3">
    <source>
        <dbReference type="EMBL" id="KAJ1357758.1"/>
    </source>
</evidence>
<dbReference type="CDD" id="cd17039">
    <property type="entry name" value="Ubl_ubiquitin_like"/>
    <property type="match status" value="1"/>
</dbReference>
<feature type="region of interest" description="Disordered" evidence="1">
    <location>
        <begin position="79"/>
        <end position="106"/>
    </location>
</feature>
<name>A0AAD5MJB5_PARTN</name>